<dbReference type="SUPFAM" id="SSF143517">
    <property type="entry name" value="TRCF domain-like"/>
    <property type="match status" value="1"/>
</dbReference>
<reference evidence="13 14" key="1">
    <citation type="submission" date="2012-02" db="EMBL/GenBank/DDBJ databases">
        <title>Complete genome sequence of Phycisphaera mikurensis NBRC 102666.</title>
        <authorList>
            <person name="Ankai A."/>
            <person name="Hosoyama A."/>
            <person name="Terui Y."/>
            <person name="Sekine M."/>
            <person name="Fukai R."/>
            <person name="Kato Y."/>
            <person name="Nakamura S."/>
            <person name="Yamada-Narita S."/>
            <person name="Kawakoshi A."/>
            <person name="Fukunaga Y."/>
            <person name="Yamazaki S."/>
            <person name="Fujita N."/>
        </authorList>
    </citation>
    <scope>NUCLEOTIDE SEQUENCE [LARGE SCALE GENOMIC DNA]</scope>
    <source>
        <strain evidence="14">NBRC 102666 / KCTC 22515 / FYK2301M01</strain>
    </source>
</reference>
<evidence type="ECO:0000256" key="10">
    <source>
        <dbReference type="SAM" id="MobiDB-lite"/>
    </source>
</evidence>
<dbReference type="SUPFAM" id="SSF141259">
    <property type="entry name" value="CarD-like"/>
    <property type="match status" value="1"/>
</dbReference>
<comment type="similarity">
    <text evidence="9">In the N-terminal section; belongs to the UvrB family.</text>
</comment>
<evidence type="ECO:0000313" key="14">
    <source>
        <dbReference type="Proteomes" id="UP000007881"/>
    </source>
</evidence>
<dbReference type="GO" id="GO:0006355">
    <property type="term" value="P:regulation of DNA-templated transcription"/>
    <property type="evidence" value="ECO:0007669"/>
    <property type="project" value="UniProtKB-UniRule"/>
</dbReference>
<evidence type="ECO:0000256" key="7">
    <source>
        <dbReference type="ARBA" id="ARBA00023125"/>
    </source>
</evidence>
<dbReference type="GO" id="GO:0005737">
    <property type="term" value="C:cytoplasm"/>
    <property type="evidence" value="ECO:0007669"/>
    <property type="project" value="UniProtKB-SubCell"/>
</dbReference>
<keyword evidence="6 9" id="KW-0067">ATP-binding</keyword>
<dbReference type="GO" id="GO:0000716">
    <property type="term" value="P:transcription-coupled nucleotide-excision repair, DNA damage recognition"/>
    <property type="evidence" value="ECO:0007669"/>
    <property type="project" value="UniProtKB-UniRule"/>
</dbReference>
<dbReference type="KEGG" id="phm:PSMK_23320"/>
<comment type="similarity">
    <text evidence="9">In the C-terminal section; belongs to the helicase family. RecG subfamily.</text>
</comment>
<dbReference type="InterPro" id="IPR047112">
    <property type="entry name" value="RecG/Mfd"/>
</dbReference>
<dbReference type="Pfam" id="PF00271">
    <property type="entry name" value="Helicase_C"/>
    <property type="match status" value="1"/>
</dbReference>
<dbReference type="EMBL" id="AP012338">
    <property type="protein sequence ID" value="BAM04491.1"/>
    <property type="molecule type" value="Genomic_DNA"/>
</dbReference>
<evidence type="ECO:0000256" key="2">
    <source>
        <dbReference type="ARBA" id="ARBA00022741"/>
    </source>
</evidence>
<feature type="domain" description="Helicase C-terminal" evidence="12">
    <location>
        <begin position="773"/>
        <end position="930"/>
    </location>
</feature>
<evidence type="ECO:0000259" key="11">
    <source>
        <dbReference type="PROSITE" id="PS51192"/>
    </source>
</evidence>
<dbReference type="SMART" id="SM00982">
    <property type="entry name" value="TRCF"/>
    <property type="match status" value="1"/>
</dbReference>
<dbReference type="Pfam" id="PF03461">
    <property type="entry name" value="TRCF"/>
    <property type="match status" value="1"/>
</dbReference>
<sequence>MPTDTATATWLDSFLAHPVAAAVADGLARGKSVNVRGARGSSAALLAGAAACERGDRVLLVVAHLDEADDALDDLGCFEGLHAERFGALEVLPGSESVNLERLAERMDVVRRLAESPSAGRPEVLVAPIQALMQAVPGSEAVAAMSLSVSPGDTLSPGTLLGWLDNAGYARVDAIDQPGDYAVRGGLVEVYPIGATLEDPGARPLPQAPVRIDFFGDEVDTLTTVDPDATLGNAGVKVGRLGLVGGSAEELQKGAADEGGRCLVDLLPAGLPAVLHETAELSEQSKGYFERLTNPAGIFAPAEVFKRLVARPAAELSSFATGSAGGGALDLGASALPAFPRDAEAAVEELVDLAKEHASTTVLCGTEAEQAQLETLLRDQRQRQDEAEPPEIATAVQRLHHGFLLASPDGPPAAVVTFHELFHRHGLSRRVRRVFSGTSSDADAFLDLDVGDAVVHVDHGIAQFTGITTLRRKVGGPSEGQLRPTEYLTLEFAGGATLQVPVGQIDLIQKYVGGFEGKPPLSTLGGKKWRNQKEAAGDAVKDLARELLQVQAARRTEPGIAYPPDGPDHAAFAASFPFEETPDQLEAIAATQRDMEGPQPMDRLICGDVGFGKTEIALRAAFKAAHSGKQVAVLVPTTVLAEQHARTFTQRLKPFGFRVEALNRFKTGKEARVVLKALQAGEVRVIIGTHRLLSADVNFHDLGLVVIDEEQKFGVEHKHRLLALRLTADVLTMTATPIPRTLHMSMVGLRDISSLTTPPAGRRAVVTEVVPHRTDRTGAALQRELARGGQAYVVHNRINGLHRVAADVKADVPDAEVAIGHGQMGAHELEAVMMRFIRGEADVLVSTTIIESGIDVPNANTMIIHDADRFGLAELHQLRGRVGRSSKRAYCYLLLPPGRTVSEVAQKRLRAIEDYAVLGAGFKIAMRDLEIRGAGDLLGGEQSGHIAAVGYELYCVMLDQETRRLNHQPVVDVARCHLELPAAGNLPKRYIPAAKHRMEAYRRLTRVDSLPELDRVVDELKEAYGPPPAAAEEFIALVEIRLGAAQRGITRVKLSGPDLIFSTDPSRARSVQAAFVDAPGRVTVLDQKEVFYRPPAAYLEEVPTLLAVLRKLLVTPLRGEQPRPPARQSPPPTQGSRSAPVASR</sequence>
<dbReference type="RefSeq" id="WP_014437704.1">
    <property type="nucleotide sequence ID" value="NC_017080.1"/>
</dbReference>
<evidence type="ECO:0000313" key="13">
    <source>
        <dbReference type="EMBL" id="BAM04491.1"/>
    </source>
</evidence>
<dbReference type="InterPro" id="IPR037235">
    <property type="entry name" value="TRCF-like_C_D7"/>
</dbReference>
<dbReference type="PANTHER" id="PTHR47964:SF1">
    <property type="entry name" value="ATP-DEPENDENT DNA HELICASE HOMOLOG RECG, CHLOROPLASTIC"/>
    <property type="match status" value="1"/>
</dbReference>
<dbReference type="eggNOG" id="COG1197">
    <property type="taxonomic scope" value="Bacteria"/>
</dbReference>
<keyword evidence="5" id="KW-0347">Helicase</keyword>
<dbReference type="NCBIfam" id="TIGR00580">
    <property type="entry name" value="mfd"/>
    <property type="match status" value="1"/>
</dbReference>
<dbReference type="STRING" id="1142394.PSMK_23320"/>
<dbReference type="PROSITE" id="PS51192">
    <property type="entry name" value="HELICASE_ATP_BIND_1"/>
    <property type="match status" value="1"/>
</dbReference>
<keyword evidence="8 9" id="KW-0234">DNA repair</keyword>
<dbReference type="InterPro" id="IPR004576">
    <property type="entry name" value="Mfd"/>
</dbReference>
<evidence type="ECO:0000256" key="6">
    <source>
        <dbReference type="ARBA" id="ARBA00022840"/>
    </source>
</evidence>
<dbReference type="HOGENOM" id="CLU_005122_2_2_0"/>
<comment type="subcellular location">
    <subcellularLocation>
        <location evidence="9">Cytoplasm</location>
    </subcellularLocation>
</comment>
<dbReference type="InterPro" id="IPR036101">
    <property type="entry name" value="CarD-like/TRCF_RID_sf"/>
</dbReference>
<dbReference type="HAMAP" id="MF_00969">
    <property type="entry name" value="TRCF"/>
    <property type="match status" value="1"/>
</dbReference>
<gene>
    <name evidence="9 13" type="primary">mfd</name>
    <name evidence="13" type="ordered locus">PSMK_23320</name>
</gene>
<dbReference type="Gene3D" id="2.40.10.170">
    <property type="match status" value="1"/>
</dbReference>
<keyword evidence="7 9" id="KW-0238">DNA-binding</keyword>
<organism evidence="13 14">
    <name type="scientific">Phycisphaera mikurensis (strain NBRC 102666 / KCTC 22515 / FYK2301M01)</name>
    <dbReference type="NCBI Taxonomy" id="1142394"/>
    <lineage>
        <taxon>Bacteria</taxon>
        <taxon>Pseudomonadati</taxon>
        <taxon>Planctomycetota</taxon>
        <taxon>Phycisphaerae</taxon>
        <taxon>Phycisphaerales</taxon>
        <taxon>Phycisphaeraceae</taxon>
        <taxon>Phycisphaera</taxon>
    </lineage>
</organism>
<dbReference type="InterPro" id="IPR041471">
    <property type="entry name" value="UvrB_inter"/>
</dbReference>
<dbReference type="InterPro" id="IPR003711">
    <property type="entry name" value="CarD-like/TRCF_RID"/>
</dbReference>
<keyword evidence="2 9" id="KW-0547">Nucleotide-binding</keyword>
<keyword evidence="14" id="KW-1185">Reference proteome</keyword>
<dbReference type="GO" id="GO:0003678">
    <property type="term" value="F:DNA helicase activity"/>
    <property type="evidence" value="ECO:0007669"/>
    <property type="project" value="TreeGrafter"/>
</dbReference>
<dbReference type="PANTHER" id="PTHR47964">
    <property type="entry name" value="ATP-DEPENDENT DNA HELICASE HOMOLOG RECG, CHLOROPLASTIC"/>
    <property type="match status" value="1"/>
</dbReference>
<evidence type="ECO:0000256" key="8">
    <source>
        <dbReference type="ARBA" id="ARBA00023204"/>
    </source>
</evidence>
<dbReference type="GO" id="GO:0016787">
    <property type="term" value="F:hydrolase activity"/>
    <property type="evidence" value="ECO:0007669"/>
    <property type="project" value="UniProtKB-KW"/>
</dbReference>
<dbReference type="Gene3D" id="3.90.1150.50">
    <property type="entry name" value="Transcription-repair-coupling factor, D7 domain"/>
    <property type="match status" value="1"/>
</dbReference>
<dbReference type="SUPFAM" id="SSF52540">
    <property type="entry name" value="P-loop containing nucleoside triphosphate hydrolases"/>
    <property type="match status" value="2"/>
</dbReference>
<dbReference type="GO" id="GO:0003684">
    <property type="term" value="F:damaged DNA binding"/>
    <property type="evidence" value="ECO:0007669"/>
    <property type="project" value="InterPro"/>
</dbReference>
<accession>I0IGV3</accession>
<dbReference type="InterPro" id="IPR027417">
    <property type="entry name" value="P-loop_NTPase"/>
</dbReference>
<dbReference type="CDD" id="cd17991">
    <property type="entry name" value="DEXHc_TRCF"/>
    <property type="match status" value="1"/>
</dbReference>
<evidence type="ECO:0000256" key="1">
    <source>
        <dbReference type="ARBA" id="ARBA00022490"/>
    </source>
</evidence>
<keyword evidence="4 9" id="KW-0378">Hydrolase</keyword>
<keyword evidence="1 9" id="KW-0963">Cytoplasm</keyword>
<evidence type="ECO:0000256" key="4">
    <source>
        <dbReference type="ARBA" id="ARBA00022801"/>
    </source>
</evidence>
<dbReference type="Gene3D" id="3.40.50.11180">
    <property type="match status" value="1"/>
</dbReference>
<dbReference type="Gene3D" id="3.40.50.300">
    <property type="entry name" value="P-loop containing nucleotide triphosphate hydrolases"/>
    <property type="match status" value="2"/>
</dbReference>
<dbReference type="Pfam" id="PF02559">
    <property type="entry name" value="CarD_TRCF_RID"/>
    <property type="match status" value="1"/>
</dbReference>
<dbReference type="SMART" id="SM01058">
    <property type="entry name" value="CarD_TRCF"/>
    <property type="match status" value="1"/>
</dbReference>
<comment type="function">
    <text evidence="9">Couples transcription and DNA repair by recognizing RNA polymerase (RNAP) stalled at DNA lesions. Mediates ATP-dependent release of RNAP and its truncated transcript from the DNA, and recruitment of nucleotide excision repair machinery to the damaged site.</text>
</comment>
<dbReference type="AlphaFoldDB" id="I0IGV3"/>
<evidence type="ECO:0000256" key="3">
    <source>
        <dbReference type="ARBA" id="ARBA00022763"/>
    </source>
</evidence>
<dbReference type="PROSITE" id="PS51194">
    <property type="entry name" value="HELICASE_CTER"/>
    <property type="match status" value="1"/>
</dbReference>
<dbReference type="PATRIC" id="fig|1142394.8.peg.2407"/>
<dbReference type="SMART" id="SM00490">
    <property type="entry name" value="HELICc"/>
    <property type="match status" value="1"/>
</dbReference>
<keyword evidence="3 9" id="KW-0227">DNA damage</keyword>
<name>I0IGV3_PHYMF</name>
<protein>
    <recommendedName>
        <fullName evidence="9">Transcription-repair-coupling factor</fullName>
        <shortName evidence="9">TRCF</shortName>
        <ecNumber evidence="9">3.6.4.-</ecNumber>
    </recommendedName>
</protein>
<evidence type="ECO:0000256" key="9">
    <source>
        <dbReference type="HAMAP-Rule" id="MF_00969"/>
    </source>
</evidence>
<dbReference type="InterPro" id="IPR005118">
    <property type="entry name" value="TRCF_C"/>
</dbReference>
<dbReference type="Pfam" id="PF00270">
    <property type="entry name" value="DEAD"/>
    <property type="match status" value="1"/>
</dbReference>
<dbReference type="GO" id="GO:0005524">
    <property type="term" value="F:ATP binding"/>
    <property type="evidence" value="ECO:0007669"/>
    <property type="project" value="UniProtKB-UniRule"/>
</dbReference>
<feature type="compositionally biased region" description="Pro residues" evidence="10">
    <location>
        <begin position="1122"/>
        <end position="1133"/>
    </location>
</feature>
<feature type="region of interest" description="Disordered" evidence="10">
    <location>
        <begin position="1118"/>
        <end position="1144"/>
    </location>
</feature>
<evidence type="ECO:0000259" key="12">
    <source>
        <dbReference type="PROSITE" id="PS51194"/>
    </source>
</evidence>
<proteinExistence type="inferred from homology"/>
<dbReference type="InterPro" id="IPR014001">
    <property type="entry name" value="Helicase_ATP-bd"/>
</dbReference>
<evidence type="ECO:0000256" key="5">
    <source>
        <dbReference type="ARBA" id="ARBA00022806"/>
    </source>
</evidence>
<dbReference type="EC" id="3.6.4.-" evidence="9"/>
<dbReference type="OrthoDB" id="9804325at2"/>
<feature type="domain" description="Helicase ATP-binding" evidence="11">
    <location>
        <begin position="594"/>
        <end position="755"/>
    </location>
</feature>
<dbReference type="Gene3D" id="3.30.2060.10">
    <property type="entry name" value="Penicillin-binding protein 1b domain"/>
    <property type="match status" value="1"/>
</dbReference>
<dbReference type="SMART" id="SM00487">
    <property type="entry name" value="DEXDc"/>
    <property type="match status" value="1"/>
</dbReference>
<dbReference type="Pfam" id="PF17757">
    <property type="entry name" value="UvrB_inter"/>
    <property type="match status" value="1"/>
</dbReference>
<dbReference type="InterPro" id="IPR001650">
    <property type="entry name" value="Helicase_C-like"/>
</dbReference>
<dbReference type="Proteomes" id="UP000007881">
    <property type="component" value="Chromosome"/>
</dbReference>
<dbReference type="InterPro" id="IPR011545">
    <property type="entry name" value="DEAD/DEAH_box_helicase_dom"/>
</dbReference>